<accession>A0A0S2MX56</accession>
<evidence type="ECO:0000313" key="2">
    <source>
        <dbReference type="Proteomes" id="UP000226403"/>
    </source>
</evidence>
<evidence type="ECO:0000313" key="1">
    <source>
        <dbReference type="EMBL" id="ALO80512.1"/>
    </source>
</evidence>
<reference evidence="1 2" key="1">
    <citation type="submission" date="2015-10" db="EMBL/GenBank/DDBJ databases">
        <title>Large-scale maps of variable infection efficiencies in aquatic Bacteriodetes phage-host model systems.</title>
        <authorList>
            <person name="Holmfeldt K."/>
            <person name="Solonenko N."/>
            <person name="Howard-Varona C."/>
            <person name="Moreno M."/>
            <person name="Malmstrom R.R."/>
            <person name="Blow M.J."/>
            <person name="Sullivan M.B."/>
        </authorList>
    </citation>
    <scope>NUCLEOTIDE SEQUENCE [LARGE SCALE GENOMIC DNA]</scope>
</reference>
<name>A0A0S2MX56_9CAUD</name>
<dbReference type="Proteomes" id="UP000226403">
    <property type="component" value="Segment"/>
</dbReference>
<protein>
    <submittedName>
        <fullName evidence="1">Uncharacterized protein</fullName>
    </submittedName>
</protein>
<sequence length="68" mass="8310">MLSTLVNYCLTPGTDHYIEFERVFSAIRFFVQHKKNFYFYQYYVEEVSKPIKIKPLKCEFKPSKNEFK</sequence>
<organism evidence="1 2">
    <name type="scientific">Cellulophaga phage phi17:2_18</name>
    <dbReference type="NCBI Taxonomy" id="1747283"/>
    <lineage>
        <taxon>Viruses</taxon>
        <taxon>Duplodnaviria</taxon>
        <taxon>Heunggongvirae</taxon>
        <taxon>Uroviricota</taxon>
        <taxon>Caudoviricetes</taxon>
        <taxon>Lightbulbvirus</taxon>
        <taxon>Lightbulbvirus Cba172</taxon>
    </lineage>
</organism>
<dbReference type="EMBL" id="KT962247">
    <property type="protein sequence ID" value="ALO80512.1"/>
    <property type="molecule type" value="Genomic_DNA"/>
</dbReference>
<gene>
    <name evidence="1" type="ORF">Phi17218_109</name>
</gene>
<proteinExistence type="predicted"/>